<evidence type="ECO:0000259" key="2">
    <source>
        <dbReference type="Pfam" id="PF20516"/>
    </source>
</evidence>
<sequence>MHPGSCHVPKDDRTRSWVTSTQQHYFPLSPPPDEVAPEPVSSKRKRVMSHRSDSLKRQRTEPEPVDELLPEQSASQLGSSTPFPLHEKTTFSPPTSRLSSKRSPSPTRETPIILRSAWPPVVVESLNGLKVAPPTHVERLGDLLADGVDSRFIPKGLEQVIKSDPDVGYQVIKPADYDSSDIRSADELTALWETVKNLFLNARDCKDGNRDENAWCDDVLQPLIHLAMRIYGNEQWWFQGVQSQSINPAYLSAIPGPTSNDANRLKLIDRKTDYALSYSHRHPTYSSLYKRLIAANKEEISHSLDTFTKRTALFSGFEIKPAYGVHTEAELQMSIWIAAVLRKKQELAYTAQVPFEPAAIVEPAFTVVGHEHYVYYAYPKNELVAGRSGVHVLGPDSDRFEKLGTDSIRGIFRLVRLYGNLLKYGTDKDENGYWGGFLGVVLEKLASDLPL</sequence>
<dbReference type="RefSeq" id="XP_033676334.1">
    <property type="nucleotide sequence ID" value="XM_033834186.1"/>
</dbReference>
<gene>
    <name evidence="3" type="ORF">BU26DRAFT_571826</name>
</gene>
<dbReference type="AlphaFoldDB" id="A0A6A6HV71"/>
<proteinExistence type="predicted"/>
<name>A0A6A6HV71_9PLEO</name>
<dbReference type="OrthoDB" id="4161186at2759"/>
<feature type="compositionally biased region" description="Polar residues" evidence="1">
    <location>
        <begin position="72"/>
        <end position="82"/>
    </location>
</feature>
<dbReference type="GeneID" id="54587516"/>
<evidence type="ECO:0000313" key="4">
    <source>
        <dbReference type="Proteomes" id="UP000800094"/>
    </source>
</evidence>
<dbReference type="Proteomes" id="UP000800094">
    <property type="component" value="Unassembled WGS sequence"/>
</dbReference>
<dbReference type="InterPro" id="IPR046797">
    <property type="entry name" value="PDDEXK_12"/>
</dbReference>
<reference evidence="3" key="1">
    <citation type="journal article" date="2020" name="Stud. Mycol.">
        <title>101 Dothideomycetes genomes: a test case for predicting lifestyles and emergence of pathogens.</title>
        <authorList>
            <person name="Haridas S."/>
            <person name="Albert R."/>
            <person name="Binder M."/>
            <person name="Bloem J."/>
            <person name="Labutti K."/>
            <person name="Salamov A."/>
            <person name="Andreopoulos B."/>
            <person name="Baker S."/>
            <person name="Barry K."/>
            <person name="Bills G."/>
            <person name="Bluhm B."/>
            <person name="Cannon C."/>
            <person name="Castanera R."/>
            <person name="Culley D."/>
            <person name="Daum C."/>
            <person name="Ezra D."/>
            <person name="Gonzalez J."/>
            <person name="Henrissat B."/>
            <person name="Kuo A."/>
            <person name="Liang C."/>
            <person name="Lipzen A."/>
            <person name="Lutzoni F."/>
            <person name="Magnuson J."/>
            <person name="Mondo S."/>
            <person name="Nolan M."/>
            <person name="Ohm R."/>
            <person name="Pangilinan J."/>
            <person name="Park H.-J."/>
            <person name="Ramirez L."/>
            <person name="Alfaro M."/>
            <person name="Sun H."/>
            <person name="Tritt A."/>
            <person name="Yoshinaga Y."/>
            <person name="Zwiers L.-H."/>
            <person name="Turgeon B."/>
            <person name="Goodwin S."/>
            <person name="Spatafora J."/>
            <person name="Crous P."/>
            <person name="Grigoriev I."/>
        </authorList>
    </citation>
    <scope>NUCLEOTIDE SEQUENCE</scope>
    <source>
        <strain evidence="3">CBS 122368</strain>
    </source>
</reference>
<organism evidence="3 4">
    <name type="scientific">Trematosphaeria pertusa</name>
    <dbReference type="NCBI Taxonomy" id="390896"/>
    <lineage>
        <taxon>Eukaryota</taxon>
        <taxon>Fungi</taxon>
        <taxon>Dikarya</taxon>
        <taxon>Ascomycota</taxon>
        <taxon>Pezizomycotina</taxon>
        <taxon>Dothideomycetes</taxon>
        <taxon>Pleosporomycetidae</taxon>
        <taxon>Pleosporales</taxon>
        <taxon>Massarineae</taxon>
        <taxon>Trematosphaeriaceae</taxon>
        <taxon>Trematosphaeria</taxon>
    </lineage>
</organism>
<dbReference type="Pfam" id="PF20516">
    <property type="entry name" value="PDDEXK_12"/>
    <property type="match status" value="1"/>
</dbReference>
<dbReference type="EMBL" id="ML987212">
    <property type="protein sequence ID" value="KAF2241330.1"/>
    <property type="molecule type" value="Genomic_DNA"/>
</dbReference>
<keyword evidence="4" id="KW-1185">Reference proteome</keyword>
<protein>
    <recommendedName>
        <fullName evidence="2">PD-(D/E)XK nuclease-like domain-containing protein</fullName>
    </recommendedName>
</protein>
<evidence type="ECO:0000256" key="1">
    <source>
        <dbReference type="SAM" id="MobiDB-lite"/>
    </source>
</evidence>
<evidence type="ECO:0000313" key="3">
    <source>
        <dbReference type="EMBL" id="KAF2241330.1"/>
    </source>
</evidence>
<accession>A0A6A6HV71</accession>
<feature type="domain" description="PD-(D/E)XK nuclease-like" evidence="2">
    <location>
        <begin position="179"/>
        <end position="427"/>
    </location>
</feature>
<feature type="compositionally biased region" description="Polar residues" evidence="1">
    <location>
        <begin position="90"/>
        <end position="108"/>
    </location>
</feature>
<feature type="compositionally biased region" description="Basic and acidic residues" evidence="1">
    <location>
        <begin position="50"/>
        <end position="62"/>
    </location>
</feature>
<feature type="region of interest" description="Disordered" evidence="1">
    <location>
        <begin position="1"/>
        <end position="110"/>
    </location>
</feature>